<dbReference type="Proteomes" id="UP000674143">
    <property type="component" value="Chromosome 22"/>
</dbReference>
<feature type="region of interest" description="Disordered" evidence="1">
    <location>
        <begin position="1"/>
        <end position="67"/>
    </location>
</feature>
<dbReference type="RefSeq" id="XP_067063292.1">
    <property type="nucleotide sequence ID" value="XM_067203833.1"/>
</dbReference>
<feature type="region of interest" description="Disordered" evidence="1">
    <location>
        <begin position="702"/>
        <end position="727"/>
    </location>
</feature>
<dbReference type="KEGG" id="loi:92357767"/>
<feature type="compositionally biased region" description="Basic residues" evidence="1">
    <location>
        <begin position="1185"/>
        <end position="1195"/>
    </location>
</feature>
<sequence>MHSHPSPDALPVLCRQQPPASHLSHTSPTSLTIKSRHSSAPTKEKMDGSEGSSPRAAAPQLYGQPWNTPATLHSLAASMTCPSTRATALRNDKNNNSTRRIAASPSLPSSCASAVAHGTAATAAGAGEVLPTVASVGVAPSSQVPNTGTPAALPESTRTTAALQAERLRELGDFLERRGGRRVPMEDRHKAFQKALSLLSVVYPLLTNVAGLTQRYIDDLATSLRRATTERAEALQQREKEMYAEFEKFFEGKIRELLLARQEAEAKAKAEHAAAFALRQERDAELMAVKEQLLQRMNHCEKTEDQFRDFRHLIASVYQVNQRLSLRIEQLEEVLALHNIDIPPGSAEVCLRMPSYEQRPLLPGASMTDGGDKDDGSGDKDGGGRGSGQSRLYNMPVQFMAAAKQELVKSRLKLQEELLHSAFNDHSAYRMRVTGLTQENLDLNFKVSELEQKVEELYTYIHEKRFVRQVDENGNNGAVLTPRPHGVPLALQSELGIELRHSTARIVSELSTVAINIKHQLNTAILRARQLHTLSAWLDEGNETVSSGGGVGGMLERVSQTAVIPVFPVSAWPSIPHFLRTTITPNVTNCFWTEAQTACILYSFFKAYRAIRRRARFVRDSKMLAPRVHQLFEHREVLLTRLDACKGDVALTEKNVPFGYVVTQFAREVLGNLSPQNMQAQLPLVLPGTVALRLPATDIAPSQNSSLLEDGAGGGAQHNPRLQQSSASDERLAVKDCPWKEPPPLVELELARFSYNLWYNAVRYQPSQPLCELFLKLVDGQMPIDTFDLMETVLGRLRRRIERLDGDRTRRFAYARLVKGVVRSVADMDAKTGLRAVQAVAQTFEANHMPLYGGAVGSVAVFADESYCIRETPTVSLQKELTRDSHSCVTESASPTAAGRQAVQTRLPLSIITHEVPLPTSFTASSPSSMLPPIGASCIVRFCRRLVYDTLETLYDRMEAALCPLVEESELVLGLYLLPLPRARAALATLDDNTHLESMHAALVGWTDTGNSSALSRATIGRTSAVAFARAQLAAETTDLLGIKGLTHGYVNLLQSRKVMLADKRTEERHVPTRMLDEAVQGLPHFKTSTHFPFRGQNVRCVGEAGASADGDRLPKAMTPEESDAVLGTAAVATASDGSTTKKSAKKDRRRQLTQAAVATRRSGLLSEQGSGANPKVNAQPSQRAVRRSNKKTAKGRSVLIEGGVPGSAENDDAFWNGTADALLTASDEGDLVEWYSLRHALRCTLPTLPWHIFQPDEHEQEQATGTAASESPALPLLAAYEEEEPH</sequence>
<name>A0A836GU98_9TRYP</name>
<accession>A0A836GU98</accession>
<evidence type="ECO:0000313" key="2">
    <source>
        <dbReference type="EMBL" id="KAG5479199.1"/>
    </source>
</evidence>
<feature type="compositionally biased region" description="Polar residues" evidence="1">
    <location>
        <begin position="1166"/>
        <end position="1183"/>
    </location>
</feature>
<proteinExistence type="predicted"/>
<dbReference type="EMBL" id="JAFHLR010000022">
    <property type="protein sequence ID" value="KAG5479199.1"/>
    <property type="molecule type" value="Genomic_DNA"/>
</dbReference>
<feature type="compositionally biased region" description="Low complexity" evidence="1">
    <location>
        <begin position="1268"/>
        <end position="1280"/>
    </location>
</feature>
<feature type="compositionally biased region" description="Basic and acidic residues" evidence="1">
    <location>
        <begin position="370"/>
        <end position="383"/>
    </location>
</feature>
<organism evidence="2 3">
    <name type="scientific">Leishmania orientalis</name>
    <dbReference type="NCBI Taxonomy" id="2249476"/>
    <lineage>
        <taxon>Eukaryota</taxon>
        <taxon>Discoba</taxon>
        <taxon>Euglenozoa</taxon>
        <taxon>Kinetoplastea</taxon>
        <taxon>Metakinetoplastina</taxon>
        <taxon>Trypanosomatida</taxon>
        <taxon>Trypanosomatidae</taxon>
        <taxon>Leishmaniinae</taxon>
        <taxon>Leishmania</taxon>
    </lineage>
</organism>
<reference evidence="2 3" key="1">
    <citation type="submission" date="2021-02" db="EMBL/GenBank/DDBJ databases">
        <title>Leishmania (Mundinia) orientalis Genome sequencing and assembly.</title>
        <authorList>
            <person name="Almutairi H."/>
            <person name="Gatherer D."/>
        </authorList>
    </citation>
    <scope>NUCLEOTIDE SEQUENCE [LARGE SCALE GENOMIC DNA]</scope>
    <source>
        <strain evidence="2">LSCM4</strain>
    </source>
</reference>
<dbReference type="GeneID" id="92357767"/>
<feature type="region of interest" description="Disordered" evidence="1">
    <location>
        <begin position="361"/>
        <end position="391"/>
    </location>
</feature>
<feature type="compositionally biased region" description="Low complexity" evidence="1">
    <location>
        <begin position="18"/>
        <end position="32"/>
    </location>
</feature>
<feature type="region of interest" description="Disordered" evidence="1">
    <location>
        <begin position="87"/>
        <end position="108"/>
    </location>
</feature>
<protein>
    <submittedName>
        <fullName evidence="2">Uncharacterized protein</fullName>
    </submittedName>
</protein>
<feature type="region of interest" description="Disordered" evidence="1">
    <location>
        <begin position="1257"/>
        <end position="1287"/>
    </location>
</feature>
<feature type="region of interest" description="Disordered" evidence="1">
    <location>
        <begin position="1132"/>
        <end position="1205"/>
    </location>
</feature>
<comment type="caution">
    <text evidence="2">The sequence shown here is derived from an EMBL/GenBank/DDBJ whole genome shotgun (WGS) entry which is preliminary data.</text>
</comment>
<feature type="compositionally biased region" description="Basic residues" evidence="1">
    <location>
        <begin position="1143"/>
        <end position="1152"/>
    </location>
</feature>
<gene>
    <name evidence="2" type="ORF">LSCM4_01788</name>
</gene>
<keyword evidence="3" id="KW-1185">Reference proteome</keyword>
<evidence type="ECO:0000313" key="3">
    <source>
        <dbReference type="Proteomes" id="UP000674143"/>
    </source>
</evidence>
<evidence type="ECO:0000256" key="1">
    <source>
        <dbReference type="SAM" id="MobiDB-lite"/>
    </source>
</evidence>